<dbReference type="PATRIC" id="fig|1423744.4.peg.1225"/>
<proteinExistence type="inferred from homology"/>
<dbReference type="InterPro" id="IPR055247">
    <property type="entry name" value="InsJ-like_HTH"/>
</dbReference>
<dbReference type="RefSeq" id="WP_056974147.1">
    <property type="nucleotide sequence ID" value="NZ_AYZL01000006.1"/>
</dbReference>
<keyword evidence="4" id="KW-1185">Reference proteome</keyword>
<comment type="caution">
    <text evidence="3">The sequence shown here is derived from an EMBL/GenBank/DDBJ whole genome shotgun (WGS) entry which is preliminary data.</text>
</comment>
<dbReference type="PANTHER" id="PTHR33795:SF1">
    <property type="entry name" value="INSERTION ELEMENT IS150 PROTEIN INSJ"/>
    <property type="match status" value="1"/>
</dbReference>
<evidence type="ECO:0000259" key="2">
    <source>
        <dbReference type="Pfam" id="PF13518"/>
    </source>
</evidence>
<evidence type="ECO:0000256" key="1">
    <source>
        <dbReference type="ARBA" id="ARBA00038232"/>
    </source>
</evidence>
<accession>A0A0R2DMY4</accession>
<dbReference type="InterPro" id="IPR010921">
    <property type="entry name" value="Trp_repressor/repl_initiator"/>
</dbReference>
<dbReference type="Gene3D" id="1.10.10.10">
    <property type="entry name" value="Winged helix-like DNA-binding domain superfamily/Winged helix DNA-binding domain"/>
    <property type="match status" value="1"/>
</dbReference>
<reference evidence="3 4" key="1">
    <citation type="journal article" date="2015" name="Genome Announc.">
        <title>Expanding the biotechnology potential of lactobacilli through comparative genomics of 213 strains and associated genera.</title>
        <authorList>
            <person name="Sun Z."/>
            <person name="Harris H.M."/>
            <person name="McCann A."/>
            <person name="Guo C."/>
            <person name="Argimon S."/>
            <person name="Zhang W."/>
            <person name="Yang X."/>
            <person name="Jeffery I.B."/>
            <person name="Cooney J.C."/>
            <person name="Kagawa T.F."/>
            <person name="Liu W."/>
            <person name="Song Y."/>
            <person name="Salvetti E."/>
            <person name="Wrobel A."/>
            <person name="Rasinkangas P."/>
            <person name="Parkhill J."/>
            <person name="Rea M.C."/>
            <person name="O'Sullivan O."/>
            <person name="Ritari J."/>
            <person name="Douillard F.P."/>
            <person name="Paul Ross R."/>
            <person name="Yang R."/>
            <person name="Briner A.E."/>
            <person name="Felis G.E."/>
            <person name="de Vos W.M."/>
            <person name="Barrangou R."/>
            <person name="Klaenhammer T.R."/>
            <person name="Caufield P.W."/>
            <person name="Cui Y."/>
            <person name="Zhang H."/>
            <person name="O'Toole P.W."/>
        </authorList>
    </citation>
    <scope>NUCLEOTIDE SEQUENCE [LARGE SCALE GENOMIC DNA]</scope>
    <source>
        <strain evidence="3 4">DSM 23037</strain>
    </source>
</reference>
<dbReference type="PANTHER" id="PTHR33795">
    <property type="entry name" value="INSERTION ELEMENT IS150 PROTEIN INSJ"/>
    <property type="match status" value="1"/>
</dbReference>
<gene>
    <name evidence="3" type="ORF">FC86_GL001194</name>
</gene>
<dbReference type="InterPro" id="IPR052057">
    <property type="entry name" value="IS150/IS1296_orfA-like"/>
</dbReference>
<name>A0A0R2DMY4_9LACO</name>
<protein>
    <recommendedName>
        <fullName evidence="2">Insertion element IS150 protein InsJ-like helix-turn-helix domain-containing protein</fullName>
    </recommendedName>
</protein>
<dbReference type="InterPro" id="IPR036388">
    <property type="entry name" value="WH-like_DNA-bd_sf"/>
</dbReference>
<dbReference type="SUPFAM" id="SSF48295">
    <property type="entry name" value="TrpR-like"/>
    <property type="match status" value="2"/>
</dbReference>
<dbReference type="OrthoDB" id="2325011at2"/>
<organism evidence="3 4">
    <name type="scientific">Holzapfeliella floricola DSM 23037 = JCM 16512</name>
    <dbReference type="NCBI Taxonomy" id="1423744"/>
    <lineage>
        <taxon>Bacteria</taxon>
        <taxon>Bacillati</taxon>
        <taxon>Bacillota</taxon>
        <taxon>Bacilli</taxon>
        <taxon>Lactobacillales</taxon>
        <taxon>Lactobacillaceae</taxon>
        <taxon>Holzapfeliella</taxon>
    </lineage>
</organism>
<feature type="domain" description="Insertion element IS150 protein InsJ-like helix-turn-helix" evidence="2">
    <location>
        <begin position="8"/>
        <end position="53"/>
    </location>
</feature>
<dbReference type="Proteomes" id="UP000051378">
    <property type="component" value="Unassembled WGS sequence"/>
</dbReference>
<dbReference type="AlphaFoldDB" id="A0A0R2DMY4"/>
<evidence type="ECO:0000313" key="4">
    <source>
        <dbReference type="Proteomes" id="UP000051378"/>
    </source>
</evidence>
<dbReference type="GO" id="GO:0043565">
    <property type="term" value="F:sequence-specific DNA binding"/>
    <property type="evidence" value="ECO:0007669"/>
    <property type="project" value="InterPro"/>
</dbReference>
<evidence type="ECO:0000313" key="3">
    <source>
        <dbReference type="EMBL" id="KRN04835.1"/>
    </source>
</evidence>
<comment type="similarity">
    <text evidence="1">Belongs to the IS150/IS1296 orfA family.</text>
</comment>
<dbReference type="Pfam" id="PF13518">
    <property type="entry name" value="HTH_28"/>
    <property type="match status" value="1"/>
</dbReference>
<dbReference type="STRING" id="1423744.FC86_GL001194"/>
<dbReference type="EMBL" id="AYZL01000006">
    <property type="protein sequence ID" value="KRN04835.1"/>
    <property type="molecule type" value="Genomic_DNA"/>
</dbReference>
<sequence length="121" mass="14167">MVKFNQAFKLKIVTDYLNGKSSTNLCRQYHIAQTGTIFKWVKRYQRYGIAGLAIQKPNTKTYTFEFKLQVLDFQKRHQLSYPEAALYFNIPTASTIYNWQNNGSYTVNQAYNHVLVALKDK</sequence>